<dbReference type="AlphaFoldDB" id="A0A6G7CLF5"/>
<dbReference type="InterPro" id="IPR036390">
    <property type="entry name" value="WH_DNA-bd_sf"/>
</dbReference>
<evidence type="ECO:0000256" key="3">
    <source>
        <dbReference type="ARBA" id="ARBA00023125"/>
    </source>
</evidence>
<protein>
    <submittedName>
        <fullName evidence="6">Metalloregulator ArsR/SmtB family transcription factor</fullName>
    </submittedName>
</protein>
<dbReference type="CDD" id="cd00090">
    <property type="entry name" value="HTH_ARSR"/>
    <property type="match status" value="1"/>
</dbReference>
<dbReference type="RefSeq" id="WP_165312446.1">
    <property type="nucleotide sequence ID" value="NZ_CP049331.1"/>
</dbReference>
<dbReference type="GO" id="GO:0003677">
    <property type="term" value="F:DNA binding"/>
    <property type="evidence" value="ECO:0007669"/>
    <property type="project" value="UniProtKB-KW"/>
</dbReference>
<keyword evidence="1" id="KW-0059">Arsenical resistance</keyword>
<dbReference type="InterPro" id="IPR001845">
    <property type="entry name" value="HTH_ArsR_DNA-bd_dom"/>
</dbReference>
<dbReference type="EMBL" id="CP049331">
    <property type="protein sequence ID" value="QIH42900.1"/>
    <property type="molecule type" value="Genomic_DNA"/>
</dbReference>
<dbReference type="InterPro" id="IPR036388">
    <property type="entry name" value="WH-like_DNA-bd_sf"/>
</dbReference>
<feature type="domain" description="HTH arsR-type" evidence="5">
    <location>
        <begin position="1"/>
        <end position="94"/>
    </location>
</feature>
<dbReference type="Proteomes" id="UP000503003">
    <property type="component" value="Chromosome 1"/>
</dbReference>
<dbReference type="Pfam" id="PF01022">
    <property type="entry name" value="HTH_5"/>
    <property type="match status" value="1"/>
</dbReference>
<dbReference type="InterPro" id="IPR011991">
    <property type="entry name" value="ArsR-like_HTH"/>
</dbReference>
<dbReference type="PROSITE" id="PS50987">
    <property type="entry name" value="HTH_ARSR_2"/>
    <property type="match status" value="1"/>
</dbReference>
<dbReference type="SUPFAM" id="SSF46785">
    <property type="entry name" value="Winged helix' DNA-binding domain"/>
    <property type="match status" value="1"/>
</dbReference>
<organism evidence="6 7">
    <name type="scientific">Vibrio ziniensis</name>
    <dbReference type="NCBI Taxonomy" id="2711221"/>
    <lineage>
        <taxon>Bacteria</taxon>
        <taxon>Pseudomonadati</taxon>
        <taxon>Pseudomonadota</taxon>
        <taxon>Gammaproteobacteria</taxon>
        <taxon>Vibrionales</taxon>
        <taxon>Vibrionaceae</taxon>
        <taxon>Vibrio</taxon>
    </lineage>
</organism>
<dbReference type="PANTHER" id="PTHR33154:SF18">
    <property type="entry name" value="ARSENICAL RESISTANCE OPERON REPRESSOR"/>
    <property type="match status" value="1"/>
</dbReference>
<keyword evidence="4" id="KW-0804">Transcription</keyword>
<evidence type="ECO:0000259" key="5">
    <source>
        <dbReference type="PROSITE" id="PS50987"/>
    </source>
</evidence>
<dbReference type="FunFam" id="1.10.10.10:FF:000279">
    <property type="entry name" value="Transcriptional regulator, ArsR family"/>
    <property type="match status" value="1"/>
</dbReference>
<evidence type="ECO:0000256" key="2">
    <source>
        <dbReference type="ARBA" id="ARBA00023015"/>
    </source>
</evidence>
<dbReference type="KEGG" id="vzi:G5S32_13430"/>
<evidence type="ECO:0000256" key="1">
    <source>
        <dbReference type="ARBA" id="ARBA00022849"/>
    </source>
</evidence>
<sequence length="112" mass="12862">MVDPILLYKALSDETRLKSLLLMLKQGELCVCDLMEALNLSQPKVSRHLSELRKHGFVLDERRGKWVYYRINPTLASWVKQVLEITLKHNLALIELELQSIKGKSCSNGVNE</sequence>
<dbReference type="InterPro" id="IPR018334">
    <property type="entry name" value="ArsR_HTH"/>
</dbReference>
<dbReference type="GO" id="GO:0003700">
    <property type="term" value="F:DNA-binding transcription factor activity"/>
    <property type="evidence" value="ECO:0007669"/>
    <property type="project" value="InterPro"/>
</dbReference>
<dbReference type="GO" id="GO:0046685">
    <property type="term" value="P:response to arsenic-containing substance"/>
    <property type="evidence" value="ECO:0007669"/>
    <property type="project" value="UniProtKB-KW"/>
</dbReference>
<gene>
    <name evidence="6" type="ORF">G5S32_13430</name>
</gene>
<accession>A0A6G7CLF5</accession>
<reference evidence="6 7" key="1">
    <citation type="submission" date="2020-02" db="EMBL/GenBank/DDBJ databases">
        <title>A complete genome of a marine bacterium Vibrio sp. ZWAL4003 isolated from the mangrove sediment with the ability to degrade polysaccharides.</title>
        <authorList>
            <person name="Wu J."/>
            <person name="Qu W."/>
            <person name="Zeng R."/>
        </authorList>
    </citation>
    <scope>NUCLEOTIDE SEQUENCE [LARGE SCALE GENOMIC DNA]</scope>
    <source>
        <strain evidence="6 7">ZWAL4003</strain>
    </source>
</reference>
<dbReference type="SMART" id="SM00418">
    <property type="entry name" value="HTH_ARSR"/>
    <property type="match status" value="1"/>
</dbReference>
<dbReference type="NCBIfam" id="NF007528">
    <property type="entry name" value="PRK10141.1"/>
    <property type="match status" value="1"/>
</dbReference>
<dbReference type="Gene3D" id="1.10.10.10">
    <property type="entry name" value="Winged helix-like DNA-binding domain superfamily/Winged helix DNA-binding domain"/>
    <property type="match status" value="1"/>
</dbReference>
<evidence type="ECO:0000313" key="6">
    <source>
        <dbReference type="EMBL" id="QIH42900.1"/>
    </source>
</evidence>
<proteinExistence type="predicted"/>
<dbReference type="NCBIfam" id="NF033788">
    <property type="entry name" value="HTH_metalloreg"/>
    <property type="match status" value="1"/>
</dbReference>
<evidence type="ECO:0000256" key="4">
    <source>
        <dbReference type="ARBA" id="ARBA00023163"/>
    </source>
</evidence>
<dbReference type="PRINTS" id="PR00778">
    <property type="entry name" value="HTHARSR"/>
</dbReference>
<dbReference type="PANTHER" id="PTHR33154">
    <property type="entry name" value="TRANSCRIPTIONAL REGULATOR, ARSR FAMILY"/>
    <property type="match status" value="1"/>
</dbReference>
<dbReference type="InterPro" id="IPR051081">
    <property type="entry name" value="HTH_MetalResp_TranReg"/>
</dbReference>
<evidence type="ECO:0000313" key="7">
    <source>
        <dbReference type="Proteomes" id="UP000503003"/>
    </source>
</evidence>
<dbReference type="PROSITE" id="PS00846">
    <property type="entry name" value="HTH_ARSR_1"/>
    <property type="match status" value="1"/>
</dbReference>
<keyword evidence="2" id="KW-0805">Transcription regulation</keyword>
<keyword evidence="7" id="KW-1185">Reference proteome</keyword>
<name>A0A6G7CLF5_9VIBR</name>
<keyword evidence="3" id="KW-0238">DNA-binding</keyword>